<name>A0AAD4MBG9_9AGAM</name>
<dbReference type="InterPro" id="IPR057321">
    <property type="entry name" value="RFX1-4/6/8-like_BCD"/>
</dbReference>
<dbReference type="GO" id="GO:0000981">
    <property type="term" value="F:DNA-binding transcription factor activity, RNA polymerase II-specific"/>
    <property type="evidence" value="ECO:0007669"/>
    <property type="project" value="TreeGrafter"/>
</dbReference>
<dbReference type="SUPFAM" id="SSF46785">
    <property type="entry name" value="Winged helix' DNA-binding domain"/>
    <property type="match status" value="1"/>
</dbReference>
<dbReference type="InterPro" id="IPR036390">
    <property type="entry name" value="WH_DNA-bd_sf"/>
</dbReference>
<feature type="compositionally biased region" description="Low complexity" evidence="2">
    <location>
        <begin position="27"/>
        <end position="43"/>
    </location>
</feature>
<sequence>MAATVNFHSMASNLPLDFMPMHHNHSRSNSVSSSPNSRPQSSQGGVLRTASNIGPLSAEDLFRASYLPRPNFDPHSRNVPHSSSTYPLPPTDLISSADSPPNHNLTNPALKNHIRASHIRARAAASPYPRDADSVHSSSSETEDPSMFLSAGSPADYPSMFTAGPVLSGHDTVHATGAFGRMTLSPDHTLEKLAANVRAATTTSASDRAKQIFVQAWLTANYAPYPDGNVPRQGLYFSYRRVCDQYGIPHINTATLGKAIRLCFPTIKTRRLGVRGNSKYHYCGIRPATSAEAEWLQDYIRKSNNTAAQQSVNAARLASEQAEASLRGEERSDEEEEEDSEGASSGNASKRNSLVLNNGVKSPILYSEDLVEKTPTAATILAQAQAAPRAGSYPPQAPIRRHVGQDGTVSIQSQPSSTVASGSYLPSQQSTSVRQMPHFPSIEEALGSTSSASAHSVAARELWGWFIDHLDALLDSVRFFRFDQFEMHIRSFWTNLSGSHREVAHAPAIAGLMAKGDAIVYDEILEQLRSQLLSSISAASLGSLRQLADKMEKVLLVSLEGYGNTFVEPKVELGARFGHLVLRFLDIYQVTQALNTVLTNQKQLAEMRRSWEKIDFESVRNQSALVCNCRHEDLVQLLEVEFRGLMDSLAKSAEPVRDVMAWADKCCERLMGSGTGADDRGTMSSRSVLIRWGYVTSQVMRDLTIRSDPTFGAYQILKLFLDDWIALNVLRNVALSTTSVAASVEPVMQQHFITLSPMIGQDSFGNNQPGHLMSHTPTTSSMLAALQQESYPSGSLDPSSTGFAPDNYGLPPFMDASGAQDDALGGVHSGGLSFPDYVANSGNTFDVTFTPQDLGIGASGPANGEHGPEGEVVKTEG</sequence>
<dbReference type="PANTHER" id="PTHR12619:SF5">
    <property type="entry name" value="TRANSCRIPTION FACTOR RFX4"/>
    <property type="match status" value="1"/>
</dbReference>
<feature type="domain" description="RFX-type winged-helix" evidence="3">
    <location>
        <begin position="214"/>
        <end position="289"/>
    </location>
</feature>
<feature type="compositionally biased region" description="Acidic residues" evidence="2">
    <location>
        <begin position="331"/>
        <end position="341"/>
    </location>
</feature>
<feature type="compositionally biased region" description="Basic and acidic residues" evidence="2">
    <location>
        <begin position="866"/>
        <end position="877"/>
    </location>
</feature>
<keyword evidence="1" id="KW-0238">DNA-binding</keyword>
<feature type="compositionally biased region" description="Polar residues" evidence="2">
    <location>
        <begin position="93"/>
        <end position="108"/>
    </location>
</feature>
<feature type="region of interest" description="Disordered" evidence="2">
    <location>
        <begin position="856"/>
        <end position="877"/>
    </location>
</feature>
<comment type="caution">
    <text evidence="4">The sequence shown here is derived from an EMBL/GenBank/DDBJ whole genome shotgun (WGS) entry which is preliminary data.</text>
</comment>
<reference evidence="4" key="1">
    <citation type="journal article" date="2022" name="New Phytol.">
        <title>Evolutionary transition to the ectomycorrhizal habit in the genomes of a hyperdiverse lineage of mushroom-forming fungi.</title>
        <authorList>
            <person name="Looney B."/>
            <person name="Miyauchi S."/>
            <person name="Morin E."/>
            <person name="Drula E."/>
            <person name="Courty P.E."/>
            <person name="Kohler A."/>
            <person name="Kuo A."/>
            <person name="LaButti K."/>
            <person name="Pangilinan J."/>
            <person name="Lipzen A."/>
            <person name="Riley R."/>
            <person name="Andreopoulos W."/>
            <person name="He G."/>
            <person name="Johnson J."/>
            <person name="Nolan M."/>
            <person name="Tritt A."/>
            <person name="Barry K.W."/>
            <person name="Grigoriev I.V."/>
            <person name="Nagy L.G."/>
            <person name="Hibbett D."/>
            <person name="Henrissat B."/>
            <person name="Matheny P.B."/>
            <person name="Labbe J."/>
            <person name="Martin F.M."/>
        </authorList>
    </citation>
    <scope>NUCLEOTIDE SEQUENCE</scope>
    <source>
        <strain evidence="4">BPL690</strain>
    </source>
</reference>
<dbReference type="AlphaFoldDB" id="A0AAD4MBG9"/>
<accession>A0AAD4MBG9</accession>
<evidence type="ECO:0000256" key="2">
    <source>
        <dbReference type="SAM" id="MobiDB-lite"/>
    </source>
</evidence>
<dbReference type="InterPro" id="IPR039779">
    <property type="entry name" value="RFX-like"/>
</dbReference>
<evidence type="ECO:0000313" key="5">
    <source>
        <dbReference type="Proteomes" id="UP001203297"/>
    </source>
</evidence>
<proteinExistence type="predicted"/>
<dbReference type="InterPro" id="IPR003150">
    <property type="entry name" value="DNA-bd_RFX"/>
</dbReference>
<dbReference type="Proteomes" id="UP001203297">
    <property type="component" value="Unassembled WGS sequence"/>
</dbReference>
<dbReference type="Pfam" id="PF02257">
    <property type="entry name" value="RFX_DNA_binding"/>
    <property type="match status" value="1"/>
</dbReference>
<evidence type="ECO:0000313" key="4">
    <source>
        <dbReference type="EMBL" id="KAI0307326.1"/>
    </source>
</evidence>
<dbReference type="PANTHER" id="PTHR12619">
    <property type="entry name" value="RFX TRANSCRIPTION FACTOR FAMILY"/>
    <property type="match status" value="1"/>
</dbReference>
<protein>
    <recommendedName>
        <fullName evidence="3">RFX-type winged-helix domain-containing protein</fullName>
    </recommendedName>
</protein>
<gene>
    <name evidence="4" type="ORF">B0F90DRAFT_1807954</name>
</gene>
<dbReference type="PROSITE" id="PS51526">
    <property type="entry name" value="RFX_DBD"/>
    <property type="match status" value="1"/>
</dbReference>
<dbReference type="InterPro" id="IPR036388">
    <property type="entry name" value="WH-like_DNA-bd_sf"/>
</dbReference>
<evidence type="ECO:0000256" key="1">
    <source>
        <dbReference type="ARBA" id="ARBA00023125"/>
    </source>
</evidence>
<dbReference type="EMBL" id="WTXG01000002">
    <property type="protein sequence ID" value="KAI0307326.1"/>
    <property type="molecule type" value="Genomic_DNA"/>
</dbReference>
<feature type="region of interest" description="Disordered" evidence="2">
    <location>
        <begin position="121"/>
        <end position="149"/>
    </location>
</feature>
<feature type="compositionally biased region" description="Polar residues" evidence="2">
    <location>
        <begin position="407"/>
        <end position="434"/>
    </location>
</feature>
<feature type="region of interest" description="Disordered" evidence="2">
    <location>
        <begin position="18"/>
        <end position="52"/>
    </location>
</feature>
<dbReference type="Gene3D" id="1.10.10.10">
    <property type="entry name" value="Winged helix-like DNA-binding domain superfamily/Winged helix DNA-binding domain"/>
    <property type="match status" value="1"/>
</dbReference>
<keyword evidence="5" id="KW-1185">Reference proteome</keyword>
<organism evidence="4 5">
    <name type="scientific">Multifurca ochricompacta</name>
    <dbReference type="NCBI Taxonomy" id="376703"/>
    <lineage>
        <taxon>Eukaryota</taxon>
        <taxon>Fungi</taxon>
        <taxon>Dikarya</taxon>
        <taxon>Basidiomycota</taxon>
        <taxon>Agaricomycotina</taxon>
        <taxon>Agaricomycetes</taxon>
        <taxon>Russulales</taxon>
        <taxon>Russulaceae</taxon>
        <taxon>Multifurca</taxon>
    </lineage>
</organism>
<feature type="compositionally biased region" description="Polar residues" evidence="2">
    <location>
        <begin position="343"/>
        <end position="354"/>
    </location>
</feature>
<evidence type="ECO:0000259" key="3">
    <source>
        <dbReference type="PROSITE" id="PS51526"/>
    </source>
</evidence>
<dbReference type="GO" id="GO:0000978">
    <property type="term" value="F:RNA polymerase II cis-regulatory region sequence-specific DNA binding"/>
    <property type="evidence" value="ECO:0007669"/>
    <property type="project" value="TreeGrafter"/>
</dbReference>
<feature type="region of interest" description="Disordered" evidence="2">
    <location>
        <begin position="71"/>
        <end position="108"/>
    </location>
</feature>
<feature type="region of interest" description="Disordered" evidence="2">
    <location>
        <begin position="406"/>
        <end position="434"/>
    </location>
</feature>
<dbReference type="Pfam" id="PF25340">
    <property type="entry name" value="BCD_RFX"/>
    <property type="match status" value="1"/>
</dbReference>
<feature type="region of interest" description="Disordered" evidence="2">
    <location>
        <begin position="315"/>
        <end position="354"/>
    </location>
</feature>